<accession>A0ABQ3B6X3</accession>
<dbReference type="EMBL" id="BMYZ01000002">
    <property type="protein sequence ID" value="GGY76963.1"/>
    <property type="molecule type" value="Genomic_DNA"/>
</dbReference>
<dbReference type="Pfam" id="PF04338">
    <property type="entry name" value="DUF481"/>
    <property type="match status" value="1"/>
</dbReference>
<evidence type="ECO:0000313" key="3">
    <source>
        <dbReference type="Proteomes" id="UP000619761"/>
    </source>
</evidence>
<gene>
    <name evidence="2" type="ORF">GCM10011613_21840</name>
</gene>
<comment type="caution">
    <text evidence="2">The sequence shown here is derived from an EMBL/GenBank/DDBJ whole genome shotgun (WGS) entry which is preliminary data.</text>
</comment>
<keyword evidence="3" id="KW-1185">Reference proteome</keyword>
<feature type="signal peptide" evidence="1">
    <location>
        <begin position="1"/>
        <end position="19"/>
    </location>
</feature>
<proteinExistence type="predicted"/>
<evidence type="ECO:0000313" key="2">
    <source>
        <dbReference type="EMBL" id="GGY76963.1"/>
    </source>
</evidence>
<sequence>MNKLFIGSILLSAALPAWAISNIENERPNLPEEGLSGAIKIGLNGKTGNQEEQSHAGGAKIIYRWDDEIFMALVDREYGTKHDIKTTDNSFLHARWIHLLNEKWAAEGFGQWEEDEFDNLTSRVLAGGGARYLVAQQKDVYSFALGLGAFHEVEKQNLISYEETNRLWRINSYYTYKYQLNNQVTLVNTTYAQPSTDDFSDFRVLFDLGLNVKLTNSLQLKLNYQLTYDSDPAKNLLVSPPIDNYKTNTQYQTALSYNF</sequence>
<evidence type="ECO:0000256" key="1">
    <source>
        <dbReference type="SAM" id="SignalP"/>
    </source>
</evidence>
<protein>
    <recommendedName>
        <fullName evidence="4">DUF481 domain-containing protein</fullName>
    </recommendedName>
</protein>
<dbReference type="RefSeq" id="WP_189418558.1">
    <property type="nucleotide sequence ID" value="NZ_BMYZ01000002.1"/>
</dbReference>
<name>A0ABQ3B6X3_9GAMM</name>
<evidence type="ECO:0008006" key="4">
    <source>
        <dbReference type="Google" id="ProtNLM"/>
    </source>
</evidence>
<organism evidence="2 3">
    <name type="scientific">Cellvibrio zantedeschiae</name>
    <dbReference type="NCBI Taxonomy" id="1237077"/>
    <lineage>
        <taxon>Bacteria</taxon>
        <taxon>Pseudomonadati</taxon>
        <taxon>Pseudomonadota</taxon>
        <taxon>Gammaproteobacteria</taxon>
        <taxon>Cellvibrionales</taxon>
        <taxon>Cellvibrionaceae</taxon>
        <taxon>Cellvibrio</taxon>
    </lineage>
</organism>
<dbReference type="InterPro" id="IPR007433">
    <property type="entry name" value="DUF481"/>
</dbReference>
<reference evidence="3" key="1">
    <citation type="journal article" date="2019" name="Int. J. Syst. Evol. Microbiol.">
        <title>The Global Catalogue of Microorganisms (GCM) 10K type strain sequencing project: providing services to taxonomists for standard genome sequencing and annotation.</title>
        <authorList>
            <consortium name="The Broad Institute Genomics Platform"/>
            <consortium name="The Broad Institute Genome Sequencing Center for Infectious Disease"/>
            <person name="Wu L."/>
            <person name="Ma J."/>
        </authorList>
    </citation>
    <scope>NUCLEOTIDE SEQUENCE [LARGE SCALE GENOMIC DNA]</scope>
    <source>
        <strain evidence="3">KCTC 32239</strain>
    </source>
</reference>
<dbReference type="Proteomes" id="UP000619761">
    <property type="component" value="Unassembled WGS sequence"/>
</dbReference>
<feature type="chain" id="PRO_5046888572" description="DUF481 domain-containing protein" evidence="1">
    <location>
        <begin position="20"/>
        <end position="259"/>
    </location>
</feature>
<keyword evidence="1" id="KW-0732">Signal</keyword>